<keyword evidence="2" id="KW-0238">DNA-binding</keyword>
<evidence type="ECO:0000313" key="6">
    <source>
        <dbReference type="Proteomes" id="UP000181790"/>
    </source>
</evidence>
<proteinExistence type="predicted"/>
<dbReference type="PRINTS" id="PR00038">
    <property type="entry name" value="HTHLUXR"/>
</dbReference>
<dbReference type="PROSITE" id="PS50043">
    <property type="entry name" value="HTH_LUXR_2"/>
    <property type="match status" value="1"/>
</dbReference>
<evidence type="ECO:0000313" key="5">
    <source>
        <dbReference type="EMBL" id="OIN55533.1"/>
    </source>
</evidence>
<dbReference type="OrthoDB" id="881140at2"/>
<dbReference type="PANTHER" id="PTHR44688">
    <property type="entry name" value="DNA-BINDING TRANSCRIPTIONAL ACTIVATOR DEVR_DOSR"/>
    <property type="match status" value="1"/>
</dbReference>
<evidence type="ECO:0000256" key="3">
    <source>
        <dbReference type="ARBA" id="ARBA00023163"/>
    </source>
</evidence>
<dbReference type="RefSeq" id="WP_071506837.1">
    <property type="nucleotide sequence ID" value="NZ_MORL01000077.1"/>
</dbReference>
<keyword evidence="1" id="KW-0805">Transcription regulation</keyword>
<dbReference type="EMBL" id="MORL01000077">
    <property type="protein sequence ID" value="OIN55533.1"/>
    <property type="molecule type" value="Genomic_DNA"/>
</dbReference>
<dbReference type="Pfam" id="PF00196">
    <property type="entry name" value="GerE"/>
    <property type="match status" value="1"/>
</dbReference>
<dbReference type="GO" id="GO:0006355">
    <property type="term" value="P:regulation of DNA-templated transcription"/>
    <property type="evidence" value="ECO:0007669"/>
    <property type="project" value="InterPro"/>
</dbReference>
<name>A0A1S2V9Z4_9BACT</name>
<comment type="caution">
    <text evidence="5">The sequence shown here is derived from an EMBL/GenBank/DDBJ whole genome shotgun (WGS) entry which is preliminary data.</text>
</comment>
<dbReference type="GO" id="GO:0003677">
    <property type="term" value="F:DNA binding"/>
    <property type="evidence" value="ECO:0007669"/>
    <property type="project" value="UniProtKB-KW"/>
</dbReference>
<organism evidence="5 6">
    <name type="scientific">Arsenicibacter rosenii</name>
    <dbReference type="NCBI Taxonomy" id="1750698"/>
    <lineage>
        <taxon>Bacteria</taxon>
        <taxon>Pseudomonadati</taxon>
        <taxon>Bacteroidota</taxon>
        <taxon>Cytophagia</taxon>
        <taxon>Cytophagales</taxon>
        <taxon>Spirosomataceae</taxon>
        <taxon>Arsenicibacter</taxon>
    </lineage>
</organism>
<dbReference type="PANTHER" id="PTHR44688:SF16">
    <property type="entry name" value="DNA-BINDING TRANSCRIPTIONAL ACTIVATOR DEVR_DOSR"/>
    <property type="match status" value="1"/>
</dbReference>
<dbReference type="AlphaFoldDB" id="A0A1S2V9Z4"/>
<dbReference type="InterPro" id="IPR000792">
    <property type="entry name" value="Tscrpt_reg_LuxR_C"/>
</dbReference>
<gene>
    <name evidence="5" type="ORF">BLX24_29675</name>
</gene>
<evidence type="ECO:0000259" key="4">
    <source>
        <dbReference type="PROSITE" id="PS50043"/>
    </source>
</evidence>
<dbReference type="Gene3D" id="1.10.10.10">
    <property type="entry name" value="Winged helix-like DNA-binding domain superfamily/Winged helix DNA-binding domain"/>
    <property type="match status" value="1"/>
</dbReference>
<keyword evidence="6" id="KW-1185">Reference proteome</keyword>
<sequence length="65" mass="7574">MTQLKLTRREQEVLRLIFKEMTTMQIAEELGIKVSTVETHRRNLFRKAGVRSSIGLVKEALRQGF</sequence>
<evidence type="ECO:0000256" key="1">
    <source>
        <dbReference type="ARBA" id="ARBA00023015"/>
    </source>
</evidence>
<evidence type="ECO:0000256" key="2">
    <source>
        <dbReference type="ARBA" id="ARBA00023125"/>
    </source>
</evidence>
<dbReference type="InterPro" id="IPR036388">
    <property type="entry name" value="WH-like_DNA-bd_sf"/>
</dbReference>
<reference evidence="5 6" key="1">
    <citation type="submission" date="2016-10" db="EMBL/GenBank/DDBJ databases">
        <title>Arsenicibacter rosenii gen. nov., sp. nov., an efficient arsenic-methylating bacterium isolated from an arsenic-contaminated paddy soil.</title>
        <authorList>
            <person name="Huang K."/>
        </authorList>
    </citation>
    <scope>NUCLEOTIDE SEQUENCE [LARGE SCALE GENOMIC DNA]</scope>
    <source>
        <strain evidence="5 6">SM-1</strain>
    </source>
</reference>
<dbReference type="Proteomes" id="UP000181790">
    <property type="component" value="Unassembled WGS sequence"/>
</dbReference>
<dbReference type="SMART" id="SM00421">
    <property type="entry name" value="HTH_LUXR"/>
    <property type="match status" value="1"/>
</dbReference>
<protein>
    <submittedName>
        <fullName evidence="5">Helix-turn-helix transcriptional regulator</fullName>
    </submittedName>
</protein>
<feature type="domain" description="HTH luxR-type" evidence="4">
    <location>
        <begin position="1"/>
        <end position="64"/>
    </location>
</feature>
<dbReference type="InterPro" id="IPR016032">
    <property type="entry name" value="Sig_transdc_resp-reg_C-effctor"/>
</dbReference>
<keyword evidence="3" id="KW-0804">Transcription</keyword>
<dbReference type="CDD" id="cd06170">
    <property type="entry name" value="LuxR_C_like"/>
    <property type="match status" value="1"/>
</dbReference>
<dbReference type="SUPFAM" id="SSF46894">
    <property type="entry name" value="C-terminal effector domain of the bipartite response regulators"/>
    <property type="match status" value="1"/>
</dbReference>
<accession>A0A1S2V9Z4</accession>